<gene>
    <name evidence="3" type="ORF">UFOPK3423_01322</name>
</gene>
<dbReference type="InterPro" id="IPR002347">
    <property type="entry name" value="SDR_fam"/>
</dbReference>
<dbReference type="PRINTS" id="PR00081">
    <property type="entry name" value="GDHRDH"/>
</dbReference>
<evidence type="ECO:0000256" key="1">
    <source>
        <dbReference type="ARBA" id="ARBA00006484"/>
    </source>
</evidence>
<dbReference type="NCBIfam" id="NF005559">
    <property type="entry name" value="PRK07231.1"/>
    <property type="match status" value="1"/>
</dbReference>
<dbReference type="InterPro" id="IPR020904">
    <property type="entry name" value="Sc_DH/Rdtase_CS"/>
</dbReference>
<dbReference type="SUPFAM" id="SSF51735">
    <property type="entry name" value="NAD(P)-binding Rossmann-fold domains"/>
    <property type="match status" value="1"/>
</dbReference>
<dbReference type="EMBL" id="CAFBLQ010000168">
    <property type="protein sequence ID" value="CAB4880705.1"/>
    <property type="molecule type" value="Genomic_DNA"/>
</dbReference>
<reference evidence="3" key="1">
    <citation type="submission" date="2020-05" db="EMBL/GenBank/DDBJ databases">
        <authorList>
            <person name="Chiriac C."/>
            <person name="Salcher M."/>
            <person name="Ghai R."/>
            <person name="Kavagutti S V."/>
        </authorList>
    </citation>
    <scope>NUCLEOTIDE SEQUENCE</scope>
</reference>
<sequence>MNVKDTVSVSSVGPRMTGTTTIITGAGSGMGRASVERFLAEGGNVVAVDIRDEGLAELRSIYGDEHLLTATCDAADQAAVNDVVQQTLDRFGAVDVYFNNAGVPFVAKPIEEVTDEEWDLNMTVNLKAIFIAARAVVPVMKKQGGGKIIVTASMAGLRPRPNLGPYTVAKGGATHFAKALAIELAPANIRVNAVCPVAADTPMLPQFGAGDHITANATPLGRLCSAEDVAAAALYLASDDGNFITGLAIPVDGGRSI</sequence>
<proteinExistence type="inferred from homology"/>
<dbReference type="PROSITE" id="PS00061">
    <property type="entry name" value="ADH_SHORT"/>
    <property type="match status" value="1"/>
</dbReference>
<comment type="similarity">
    <text evidence="1">Belongs to the short-chain dehydrogenases/reductases (SDR) family.</text>
</comment>
<dbReference type="AlphaFoldDB" id="A0A6J7EHG3"/>
<dbReference type="PRINTS" id="PR00080">
    <property type="entry name" value="SDRFAMILY"/>
</dbReference>
<name>A0A6J7EHG3_9ZZZZ</name>
<dbReference type="Pfam" id="PF13561">
    <property type="entry name" value="adh_short_C2"/>
    <property type="match status" value="1"/>
</dbReference>
<evidence type="ECO:0000313" key="3">
    <source>
        <dbReference type="EMBL" id="CAB4880705.1"/>
    </source>
</evidence>
<protein>
    <submittedName>
        <fullName evidence="3">Unannotated protein</fullName>
    </submittedName>
</protein>
<dbReference type="GO" id="GO:0016491">
    <property type="term" value="F:oxidoreductase activity"/>
    <property type="evidence" value="ECO:0007669"/>
    <property type="project" value="UniProtKB-KW"/>
</dbReference>
<dbReference type="Gene3D" id="3.40.50.720">
    <property type="entry name" value="NAD(P)-binding Rossmann-like Domain"/>
    <property type="match status" value="1"/>
</dbReference>
<dbReference type="PANTHER" id="PTHR43669:SF3">
    <property type="entry name" value="ALCOHOL DEHYDROGENASE, PUTATIVE (AFU_ORTHOLOGUE AFUA_3G03445)-RELATED"/>
    <property type="match status" value="1"/>
</dbReference>
<dbReference type="FunFam" id="3.40.50.720:FF:000084">
    <property type="entry name" value="Short-chain dehydrogenase reductase"/>
    <property type="match status" value="1"/>
</dbReference>
<organism evidence="3">
    <name type="scientific">freshwater metagenome</name>
    <dbReference type="NCBI Taxonomy" id="449393"/>
    <lineage>
        <taxon>unclassified sequences</taxon>
        <taxon>metagenomes</taxon>
        <taxon>ecological metagenomes</taxon>
    </lineage>
</organism>
<keyword evidence="2" id="KW-0560">Oxidoreductase</keyword>
<dbReference type="InterPro" id="IPR036291">
    <property type="entry name" value="NAD(P)-bd_dom_sf"/>
</dbReference>
<evidence type="ECO:0000256" key="2">
    <source>
        <dbReference type="ARBA" id="ARBA00023002"/>
    </source>
</evidence>
<dbReference type="PANTHER" id="PTHR43669">
    <property type="entry name" value="5-KETO-D-GLUCONATE 5-REDUCTASE"/>
    <property type="match status" value="1"/>
</dbReference>
<accession>A0A6J7EHG3</accession>